<keyword evidence="1" id="KW-0472">Membrane</keyword>
<sequence>MNVEYFGQYIHFLFRNIRYFQPKHLFAFLTTSFFFARLLFFQLMPYIMFACLFTEHLEETMSLSFAARHRALPFSNLLMTNSFCLPSSNAFCSSYLQAVILSAWLLCFPDGRHAFEKFLLFFANWPISAIFADTTILLGTWFFNVSKLY</sequence>
<comment type="caution">
    <text evidence="2">The sequence shown here is derived from an EMBL/GenBank/DDBJ whole genome shotgun (WGS) entry which is preliminary data.</text>
</comment>
<organism evidence="2 3">
    <name type="scientific">Zancudomyces culisetae</name>
    <name type="common">Gut fungus</name>
    <name type="synonym">Smittium culisetae</name>
    <dbReference type="NCBI Taxonomy" id="1213189"/>
    <lineage>
        <taxon>Eukaryota</taxon>
        <taxon>Fungi</taxon>
        <taxon>Fungi incertae sedis</taxon>
        <taxon>Zoopagomycota</taxon>
        <taxon>Kickxellomycotina</taxon>
        <taxon>Harpellomycetes</taxon>
        <taxon>Harpellales</taxon>
        <taxon>Legeriomycetaceae</taxon>
        <taxon>Zancudomyces</taxon>
    </lineage>
</organism>
<evidence type="ECO:0000256" key="1">
    <source>
        <dbReference type="SAM" id="Phobius"/>
    </source>
</evidence>
<keyword evidence="1" id="KW-1133">Transmembrane helix</keyword>
<feature type="transmembrane region" description="Helical" evidence="1">
    <location>
        <begin position="25"/>
        <end position="48"/>
    </location>
</feature>
<protein>
    <submittedName>
        <fullName evidence="2">Uncharacterized protein</fullName>
    </submittedName>
</protein>
<accession>A0A1R1PU07</accession>
<keyword evidence="1" id="KW-0812">Transmembrane</keyword>
<evidence type="ECO:0000313" key="2">
    <source>
        <dbReference type="EMBL" id="OMH84434.1"/>
    </source>
</evidence>
<feature type="transmembrane region" description="Helical" evidence="1">
    <location>
        <begin position="118"/>
        <end position="143"/>
    </location>
</feature>
<feature type="transmembrane region" description="Helical" evidence="1">
    <location>
        <begin position="88"/>
        <end position="106"/>
    </location>
</feature>
<dbReference type="Proteomes" id="UP000188320">
    <property type="component" value="Unassembled WGS sequence"/>
</dbReference>
<gene>
    <name evidence="2" type="ORF">AX774_g2033</name>
</gene>
<reference evidence="3" key="1">
    <citation type="submission" date="2017-01" db="EMBL/GenBank/DDBJ databases">
        <authorList>
            <person name="Wang Y."/>
            <person name="White M."/>
            <person name="Kvist S."/>
            <person name="Moncalvo J.-M."/>
        </authorList>
    </citation>
    <scope>NUCLEOTIDE SEQUENCE [LARGE SCALE GENOMIC DNA]</scope>
    <source>
        <strain evidence="3">COL-18-3</strain>
    </source>
</reference>
<dbReference type="EMBL" id="LSSK01000196">
    <property type="protein sequence ID" value="OMH84434.1"/>
    <property type="molecule type" value="Genomic_DNA"/>
</dbReference>
<dbReference type="AlphaFoldDB" id="A0A1R1PU07"/>
<name>A0A1R1PU07_ZANCU</name>
<keyword evidence="3" id="KW-1185">Reference proteome</keyword>
<proteinExistence type="predicted"/>
<evidence type="ECO:0000313" key="3">
    <source>
        <dbReference type="Proteomes" id="UP000188320"/>
    </source>
</evidence>